<gene>
    <name evidence="1" type="ORF">HPP92_002002</name>
</gene>
<organism evidence="1 2">
    <name type="scientific">Vanilla planifolia</name>
    <name type="common">Vanilla</name>
    <dbReference type="NCBI Taxonomy" id="51239"/>
    <lineage>
        <taxon>Eukaryota</taxon>
        <taxon>Viridiplantae</taxon>
        <taxon>Streptophyta</taxon>
        <taxon>Embryophyta</taxon>
        <taxon>Tracheophyta</taxon>
        <taxon>Spermatophyta</taxon>
        <taxon>Magnoliopsida</taxon>
        <taxon>Liliopsida</taxon>
        <taxon>Asparagales</taxon>
        <taxon>Orchidaceae</taxon>
        <taxon>Vanilloideae</taxon>
        <taxon>Vanilleae</taxon>
        <taxon>Vanilla</taxon>
    </lineage>
</organism>
<evidence type="ECO:0000313" key="1">
    <source>
        <dbReference type="EMBL" id="KAG0497311.1"/>
    </source>
</evidence>
<keyword evidence="2" id="KW-1185">Reference proteome</keyword>
<sequence length="100" mass="10600">MIQNVPHLRLREVLHLRLIAEGTSGKIGVGMPFAAQSDLDPYGPELSLPTKVVLMRTIGTAGDTEANDLLLTALPTISICDGWVGEEDPTKPAVHSLATG</sequence>
<comment type="caution">
    <text evidence="1">The sequence shown here is derived from an EMBL/GenBank/DDBJ whole genome shotgun (WGS) entry which is preliminary data.</text>
</comment>
<evidence type="ECO:0000313" key="2">
    <source>
        <dbReference type="Proteomes" id="UP000636800"/>
    </source>
</evidence>
<dbReference type="EMBL" id="JADCNL010000001">
    <property type="protein sequence ID" value="KAG0497311.1"/>
    <property type="molecule type" value="Genomic_DNA"/>
</dbReference>
<accession>A0A835RZB8</accession>
<dbReference type="Proteomes" id="UP000636800">
    <property type="component" value="Chromosome 1"/>
</dbReference>
<name>A0A835RZB8_VANPL</name>
<dbReference type="AlphaFoldDB" id="A0A835RZB8"/>
<protein>
    <submittedName>
        <fullName evidence="1">Uncharacterized protein</fullName>
    </submittedName>
</protein>
<dbReference type="OrthoDB" id="1680445at2759"/>
<reference evidence="1 2" key="1">
    <citation type="journal article" date="2020" name="Nat. Food">
        <title>A phased Vanilla planifolia genome enables genetic improvement of flavour and production.</title>
        <authorList>
            <person name="Hasing T."/>
            <person name="Tang H."/>
            <person name="Brym M."/>
            <person name="Khazi F."/>
            <person name="Huang T."/>
            <person name="Chambers A.H."/>
        </authorList>
    </citation>
    <scope>NUCLEOTIDE SEQUENCE [LARGE SCALE GENOMIC DNA]</scope>
    <source>
        <tissue evidence="1">Leaf</tissue>
    </source>
</reference>
<proteinExistence type="predicted"/>